<dbReference type="AlphaFoldDB" id="A0A2M8VYN7"/>
<feature type="chain" id="PRO_5014883274" description="Lipoprotein" evidence="1">
    <location>
        <begin position="24"/>
        <end position="104"/>
    </location>
</feature>
<dbReference type="RefSeq" id="WP_100378711.1">
    <property type="nucleotide sequence ID" value="NZ_CBCSBW010000001.1"/>
</dbReference>
<evidence type="ECO:0008006" key="4">
    <source>
        <dbReference type="Google" id="ProtNLM"/>
    </source>
</evidence>
<keyword evidence="1" id="KW-0732">Signal</keyword>
<dbReference type="Proteomes" id="UP000229366">
    <property type="component" value="Unassembled WGS sequence"/>
</dbReference>
<dbReference type="EMBL" id="PGTX01000001">
    <property type="protein sequence ID" value="PJI82962.1"/>
    <property type="molecule type" value="Genomic_DNA"/>
</dbReference>
<reference evidence="2 3" key="1">
    <citation type="submission" date="2017-11" db="EMBL/GenBank/DDBJ databases">
        <title>Genomic Encyclopedia of Type Strains, Phase III (KMG-III): the genomes of soil and plant-associated and newly described type strains.</title>
        <authorList>
            <person name="Whitman W."/>
        </authorList>
    </citation>
    <scope>NUCLEOTIDE SEQUENCE [LARGE SCALE GENOMIC DNA]</scope>
    <source>
        <strain evidence="2 3">UB-Domo-W1</strain>
    </source>
</reference>
<evidence type="ECO:0000313" key="3">
    <source>
        <dbReference type="Proteomes" id="UP000229366"/>
    </source>
</evidence>
<dbReference type="OrthoDB" id="9134283at2"/>
<dbReference type="PROSITE" id="PS51257">
    <property type="entry name" value="PROKAR_LIPOPROTEIN"/>
    <property type="match status" value="1"/>
</dbReference>
<feature type="signal peptide" evidence="1">
    <location>
        <begin position="1"/>
        <end position="23"/>
    </location>
</feature>
<organism evidence="2 3">
    <name type="scientific">Polynucleobacter brandtiae</name>
    <dbReference type="NCBI Taxonomy" id="1938816"/>
    <lineage>
        <taxon>Bacteria</taxon>
        <taxon>Pseudomonadati</taxon>
        <taxon>Pseudomonadota</taxon>
        <taxon>Betaproteobacteria</taxon>
        <taxon>Burkholderiales</taxon>
        <taxon>Burkholderiaceae</taxon>
        <taxon>Polynucleobacter</taxon>
    </lineage>
</organism>
<evidence type="ECO:0000313" key="2">
    <source>
        <dbReference type="EMBL" id="PJI82962.1"/>
    </source>
</evidence>
<sequence length="104" mass="11279">MLHKAKGFGAALVVLLSTLGLGACDRDTYTSWNCTNPQGEKIAMVLKKAKMQFQNQQLDYCGSLGPLSYFDSQCPAQIQDSSKIFDATNGQLLSNGIRLTCDAL</sequence>
<evidence type="ECO:0000256" key="1">
    <source>
        <dbReference type="SAM" id="SignalP"/>
    </source>
</evidence>
<comment type="caution">
    <text evidence="2">The sequence shown here is derived from an EMBL/GenBank/DDBJ whole genome shotgun (WGS) entry which is preliminary data.</text>
</comment>
<protein>
    <recommendedName>
        <fullName evidence="4">Lipoprotein</fullName>
    </recommendedName>
</protein>
<name>A0A2M8VYN7_9BURK</name>
<proteinExistence type="predicted"/>
<accession>A0A2M8VYN7</accession>
<gene>
    <name evidence="2" type="ORF">B0G85_0352</name>
</gene>
<keyword evidence="3" id="KW-1185">Reference proteome</keyword>